<dbReference type="Proteomes" id="UP000533476">
    <property type="component" value="Unassembled WGS sequence"/>
</dbReference>
<dbReference type="EMBL" id="JABBVZ010000014">
    <property type="protein sequence ID" value="NMP21934.1"/>
    <property type="molecule type" value="Genomic_DNA"/>
</dbReference>
<name>A0A7Y0Q384_9FIRM</name>
<dbReference type="GO" id="GO:0016020">
    <property type="term" value="C:membrane"/>
    <property type="evidence" value="ECO:0007669"/>
    <property type="project" value="InterPro"/>
</dbReference>
<dbReference type="AlphaFoldDB" id="A0A7Y0Q384"/>
<accession>A0A7Y0Q384</accession>
<comment type="caution">
    <text evidence="2">The sequence shown here is derived from an EMBL/GenBank/DDBJ whole genome shotgun (WGS) entry which is preliminary data.</text>
</comment>
<feature type="transmembrane region" description="Helical" evidence="1">
    <location>
        <begin position="107"/>
        <end position="126"/>
    </location>
</feature>
<keyword evidence="1" id="KW-1133">Transmembrane helix</keyword>
<organism evidence="2 3">
    <name type="scientific">Sulfobacillus harzensis</name>
    <dbReference type="NCBI Taxonomy" id="2729629"/>
    <lineage>
        <taxon>Bacteria</taxon>
        <taxon>Bacillati</taxon>
        <taxon>Bacillota</taxon>
        <taxon>Clostridia</taxon>
        <taxon>Eubacteriales</taxon>
        <taxon>Clostridiales Family XVII. Incertae Sedis</taxon>
        <taxon>Sulfobacillus</taxon>
    </lineage>
</organism>
<keyword evidence="1" id="KW-0812">Transmembrane</keyword>
<feature type="transmembrane region" description="Helical" evidence="1">
    <location>
        <begin position="138"/>
        <end position="160"/>
    </location>
</feature>
<dbReference type="RefSeq" id="WP_169097791.1">
    <property type="nucleotide sequence ID" value="NZ_JABBVZ010000014.1"/>
</dbReference>
<evidence type="ECO:0000313" key="2">
    <source>
        <dbReference type="EMBL" id="NMP21934.1"/>
    </source>
</evidence>
<evidence type="ECO:0000256" key="1">
    <source>
        <dbReference type="SAM" id="Phobius"/>
    </source>
</evidence>
<dbReference type="InterPro" id="IPR016174">
    <property type="entry name" value="Di-haem_cyt_TM"/>
</dbReference>
<gene>
    <name evidence="2" type="ORF">HIJ39_06155</name>
</gene>
<dbReference type="SUPFAM" id="SSF81342">
    <property type="entry name" value="Transmembrane di-heme cytochromes"/>
    <property type="match status" value="1"/>
</dbReference>
<keyword evidence="1" id="KW-0472">Membrane</keyword>
<feature type="transmembrane region" description="Helical" evidence="1">
    <location>
        <begin position="190"/>
        <end position="211"/>
    </location>
</feature>
<dbReference type="GO" id="GO:0022904">
    <property type="term" value="P:respiratory electron transport chain"/>
    <property type="evidence" value="ECO:0007669"/>
    <property type="project" value="InterPro"/>
</dbReference>
<evidence type="ECO:0000313" key="3">
    <source>
        <dbReference type="Proteomes" id="UP000533476"/>
    </source>
</evidence>
<sequence length="246" mass="26890">MILTNSNIERRGISAERANAINRKRLVVLRNERLTALAAAVLLVLFLIDLVFTADLRKFILVHIFIGTLLAGPLVVKLASVGYRFFSYYSKSPAFVEKGPPNIWLRLLAPFLILLTATLFLSGLALALEGAPDNRLVFLIHAGSAALWLPLIVVHVYAHIRLVPRSLRKEWSQPSGMSVSGRVKRLRTTVISLIIGAIAAILLTAASTPWLHAPIQHGIPSPIILGVVVSIVGLFIAVPLLRNARD</sequence>
<evidence type="ECO:0008006" key="4">
    <source>
        <dbReference type="Google" id="ProtNLM"/>
    </source>
</evidence>
<feature type="transmembrane region" description="Helical" evidence="1">
    <location>
        <begin position="34"/>
        <end position="54"/>
    </location>
</feature>
<proteinExistence type="predicted"/>
<reference evidence="2 3" key="1">
    <citation type="submission" date="2020-04" db="EMBL/GenBank/DDBJ databases">
        <authorList>
            <person name="Zhang R."/>
            <person name="Schippers A."/>
        </authorList>
    </citation>
    <scope>NUCLEOTIDE SEQUENCE [LARGE SCALE GENOMIC DNA]</scope>
    <source>
        <strain evidence="2 3">DSM 109850</strain>
    </source>
</reference>
<keyword evidence="3" id="KW-1185">Reference proteome</keyword>
<protein>
    <recommendedName>
        <fullName evidence="4">DUF4405 domain-containing protein</fullName>
    </recommendedName>
</protein>
<feature type="transmembrane region" description="Helical" evidence="1">
    <location>
        <begin position="223"/>
        <end position="241"/>
    </location>
</feature>
<feature type="transmembrane region" description="Helical" evidence="1">
    <location>
        <begin position="60"/>
        <end position="86"/>
    </location>
</feature>